<proteinExistence type="predicted"/>
<keyword evidence="2" id="KW-1185">Reference proteome</keyword>
<feature type="non-terminal residue" evidence="1">
    <location>
        <position position="82"/>
    </location>
</feature>
<accession>A0A653CCC4</accession>
<organism evidence="1 2">
    <name type="scientific">Callosobruchus maculatus</name>
    <name type="common">Southern cowpea weevil</name>
    <name type="synonym">Pulse bruchid</name>
    <dbReference type="NCBI Taxonomy" id="64391"/>
    <lineage>
        <taxon>Eukaryota</taxon>
        <taxon>Metazoa</taxon>
        <taxon>Ecdysozoa</taxon>
        <taxon>Arthropoda</taxon>
        <taxon>Hexapoda</taxon>
        <taxon>Insecta</taxon>
        <taxon>Pterygota</taxon>
        <taxon>Neoptera</taxon>
        <taxon>Endopterygota</taxon>
        <taxon>Coleoptera</taxon>
        <taxon>Polyphaga</taxon>
        <taxon>Cucujiformia</taxon>
        <taxon>Chrysomeloidea</taxon>
        <taxon>Chrysomelidae</taxon>
        <taxon>Bruchinae</taxon>
        <taxon>Bruchini</taxon>
        <taxon>Callosobruchus</taxon>
    </lineage>
</organism>
<dbReference type="Proteomes" id="UP000410492">
    <property type="component" value="Unassembled WGS sequence"/>
</dbReference>
<sequence length="82" mass="10546">MFRQMTSKISCYCSFIITMFTLKYFRRNRCYKFFMISDDMFIKRYFPFKYRMAMVTRVLFRCKTRPRFRMFRQMTSQISYYR</sequence>
<gene>
    <name evidence="1" type="ORF">CALMAC_LOCUS7832</name>
</gene>
<evidence type="ECO:0000313" key="2">
    <source>
        <dbReference type="Proteomes" id="UP000410492"/>
    </source>
</evidence>
<reference evidence="1 2" key="1">
    <citation type="submission" date="2019-01" db="EMBL/GenBank/DDBJ databases">
        <authorList>
            <person name="Sayadi A."/>
        </authorList>
    </citation>
    <scope>NUCLEOTIDE SEQUENCE [LARGE SCALE GENOMIC DNA]</scope>
</reference>
<evidence type="ECO:0000313" key="1">
    <source>
        <dbReference type="EMBL" id="VEN45349.1"/>
    </source>
</evidence>
<protein>
    <submittedName>
        <fullName evidence="1">Uncharacterized protein</fullName>
    </submittedName>
</protein>
<dbReference type="AlphaFoldDB" id="A0A653CCC4"/>
<name>A0A653CCC4_CALMS</name>
<dbReference type="EMBL" id="CAACVG010007426">
    <property type="protein sequence ID" value="VEN45349.1"/>
    <property type="molecule type" value="Genomic_DNA"/>
</dbReference>